<dbReference type="PANTHER" id="PTHR24186:SF46">
    <property type="entry name" value="PROTEIN ACCELERATED CELL DEATH 6-LIKE"/>
    <property type="match status" value="1"/>
</dbReference>
<dbReference type="EMBL" id="JAJSOW010000102">
    <property type="protein sequence ID" value="KAI9178355.1"/>
    <property type="molecule type" value="Genomic_DNA"/>
</dbReference>
<dbReference type="Pfam" id="PF13962">
    <property type="entry name" value="PGG"/>
    <property type="match status" value="1"/>
</dbReference>
<feature type="repeat" description="ANK" evidence="7">
    <location>
        <begin position="667"/>
        <end position="689"/>
    </location>
</feature>
<evidence type="ECO:0000256" key="1">
    <source>
        <dbReference type="ARBA" id="ARBA00004141"/>
    </source>
</evidence>
<evidence type="ECO:0000256" key="2">
    <source>
        <dbReference type="ARBA" id="ARBA00022692"/>
    </source>
</evidence>
<feature type="transmembrane region" description="Helical" evidence="8">
    <location>
        <begin position="946"/>
        <end position="969"/>
    </location>
</feature>
<dbReference type="PROSITE" id="PS50088">
    <property type="entry name" value="ANK_REPEAT"/>
    <property type="match status" value="7"/>
</dbReference>
<keyword evidence="6 8" id="KW-0472">Membrane</keyword>
<feature type="transmembrane region" description="Helical" evidence="8">
    <location>
        <begin position="346"/>
        <end position="368"/>
    </location>
</feature>
<keyword evidence="11" id="KW-1185">Reference proteome</keyword>
<evidence type="ECO:0000256" key="6">
    <source>
        <dbReference type="ARBA" id="ARBA00023136"/>
    </source>
</evidence>
<evidence type="ECO:0000259" key="9">
    <source>
        <dbReference type="Pfam" id="PF13962"/>
    </source>
</evidence>
<dbReference type="InterPro" id="IPR036770">
    <property type="entry name" value="Ankyrin_rpt-contain_sf"/>
</dbReference>
<feature type="repeat" description="ANK" evidence="7">
    <location>
        <begin position="703"/>
        <end position="736"/>
    </location>
</feature>
<feature type="repeat" description="ANK" evidence="7">
    <location>
        <begin position="123"/>
        <end position="156"/>
    </location>
</feature>
<comment type="subcellular location">
    <subcellularLocation>
        <location evidence="1">Membrane</location>
        <topology evidence="1">Multi-pass membrane protein</topology>
    </subcellularLocation>
</comment>
<dbReference type="PANTHER" id="PTHR24186">
    <property type="entry name" value="PROTEIN PHOSPHATASE 1 REGULATORY SUBUNIT"/>
    <property type="match status" value="1"/>
</dbReference>
<feature type="transmembrane region" description="Helical" evidence="8">
    <location>
        <begin position="261"/>
        <end position="280"/>
    </location>
</feature>
<dbReference type="SUPFAM" id="SSF48403">
    <property type="entry name" value="Ankyrin repeat"/>
    <property type="match status" value="2"/>
</dbReference>
<keyword evidence="4 8" id="KW-1133">Transmembrane helix</keyword>
<evidence type="ECO:0000256" key="3">
    <source>
        <dbReference type="ARBA" id="ARBA00022737"/>
    </source>
</evidence>
<feature type="transmembrane region" description="Helical" evidence="8">
    <location>
        <begin position="915"/>
        <end position="934"/>
    </location>
</feature>
<keyword evidence="5 7" id="KW-0040">ANK repeat</keyword>
<sequence>MLRTIKEKKEELLLLRDEEGNTPLHVAAHEGYKKGVRYLLKINSNWAFERNPNGFYPLHLACENGHVKVIKELFRKWPDPAELLCNKGQNILHIAAKNGQDKAVRCILSEKVTDKLVNKRDKNGNTPSHLAALHGHSMVVVTLMCDKRSKTDLVNYQDLTTYNILKSSILKLQDHQIDVNDRNLKAAGNVEENSAEVGLKSSEKLKQFEMMMVYSMLYIYYEHFRRLWQIIRRHHHNSTKTSHIKIKPLVQKQDLNNTINYLFVVAALVVGAAFAGALQIPYESGKDSSSTVDVGIAPAANSGSSEEEKKQLLSFYLRWNIITMNLSVTAAFSLFLALLIDTNLASILVSVSFLLLELALIFMGTAFISAMQLRMEPVHFEAALNGDVNKFPFCDIEREDLSKIFNKVSPSGNSLLHVASSSGQEEMTQLIARNFPFLITKQNYEGNTALHLAVRAHKLNTVRKLVILSKQNPNTSTDTLLTMKNDDGNTALHEALFAIHASKKNVNILVDVACYLVLNDPNVSCHQNKAGKSPLCMAVESGNKEILEYILNALPRGDALLQRLQGKSPVHVAIEHRKLGMLRIIKEQKEELLLLRDEEGNTPLHFAAYIGCSKGVRYLLEFKSNWALERNNKGYYPLHLACENGHIQVTKVLFREWPDPTELLCNKGQSILHVAAKSGKENVVRFLLKEKCTDMLVNKMDKNGNTPFHLAALHGHSMVVVALMGDKRSNVDILNYQGLTAYDIFKSNVFSKDQQIDVNDRNLKASGVKENSIEVDLKNSEKPKQFLMMMTYSMLYMYLEFFPSWRITRHRHISTKISRLNRKLPIPKQDINNTINNLFVVAALIVGAAFAGVLQIPYDGGKSDGGKSDSTVEKMVNSVIGMVGIAMILYALWLIRVWEIHMGHFPPAGDHPVPWFIYTFLGLGVILCVITCSGHIAAETANGCCLYLYMFFVILLLMLEAGVTADVFFNPDWEEDFPEDPSGSFTQLKEFIRSNFEICKWIGLSIVSVQGVSFLLALMLKALGPHQYYDSDDEYAPDRVPLLKNAVHPPTYVVGDPVCGSRTDAWTIRVNDKASR</sequence>
<dbReference type="PROSITE" id="PS50297">
    <property type="entry name" value="ANK_REP_REGION"/>
    <property type="match status" value="6"/>
</dbReference>
<reference evidence="10" key="1">
    <citation type="journal article" date="2022" name="Plant J.">
        <title>Strategies of tolerance reflected in two North American maple genomes.</title>
        <authorList>
            <person name="McEvoy S.L."/>
            <person name="Sezen U.U."/>
            <person name="Trouern-Trend A."/>
            <person name="McMahon S.M."/>
            <person name="Schaberg P.G."/>
            <person name="Yang J."/>
            <person name="Wegrzyn J.L."/>
            <person name="Swenson N.G."/>
        </authorList>
    </citation>
    <scope>NUCLEOTIDE SEQUENCE</scope>
    <source>
        <strain evidence="10">91603</strain>
    </source>
</reference>
<dbReference type="GO" id="GO:0005886">
    <property type="term" value="C:plasma membrane"/>
    <property type="evidence" value="ECO:0007669"/>
    <property type="project" value="TreeGrafter"/>
</dbReference>
<dbReference type="Pfam" id="PF12796">
    <property type="entry name" value="Ank_2"/>
    <property type="match status" value="5"/>
</dbReference>
<protein>
    <recommendedName>
        <fullName evidence="9">PGG domain-containing protein</fullName>
    </recommendedName>
</protein>
<dbReference type="Pfam" id="PF00023">
    <property type="entry name" value="Ank"/>
    <property type="match status" value="1"/>
</dbReference>
<evidence type="ECO:0000256" key="4">
    <source>
        <dbReference type="ARBA" id="ARBA00022989"/>
    </source>
</evidence>
<evidence type="ECO:0000256" key="7">
    <source>
        <dbReference type="PROSITE-ProRule" id="PRU00023"/>
    </source>
</evidence>
<feature type="repeat" description="ANK" evidence="7">
    <location>
        <begin position="599"/>
        <end position="631"/>
    </location>
</feature>
<evidence type="ECO:0000313" key="11">
    <source>
        <dbReference type="Proteomes" id="UP001064489"/>
    </source>
</evidence>
<evidence type="ECO:0000256" key="5">
    <source>
        <dbReference type="ARBA" id="ARBA00023043"/>
    </source>
</evidence>
<dbReference type="InterPro" id="IPR026961">
    <property type="entry name" value="PGG_dom"/>
</dbReference>
<gene>
    <name evidence="10" type="ORF">LWI28_025555</name>
</gene>
<proteinExistence type="predicted"/>
<feature type="repeat" description="ANK" evidence="7">
    <location>
        <begin position="53"/>
        <end position="76"/>
    </location>
</feature>
<feature type="repeat" description="ANK" evidence="7">
    <location>
        <begin position="633"/>
        <end position="655"/>
    </location>
</feature>
<reference evidence="10" key="2">
    <citation type="submission" date="2023-02" db="EMBL/GenBank/DDBJ databases">
        <authorList>
            <person name="Swenson N.G."/>
            <person name="Wegrzyn J.L."/>
            <person name="Mcevoy S.L."/>
        </authorList>
    </citation>
    <scope>NUCLEOTIDE SEQUENCE</scope>
    <source>
        <strain evidence="10">91603</strain>
        <tissue evidence="10">Leaf</tissue>
    </source>
</reference>
<feature type="repeat" description="ANK" evidence="7">
    <location>
        <begin position="19"/>
        <end position="51"/>
    </location>
</feature>
<dbReference type="InterPro" id="IPR018499">
    <property type="entry name" value="Tetraspanin/Peripherin"/>
</dbReference>
<feature type="domain" description="PGG" evidence="9">
    <location>
        <begin position="253"/>
        <end position="371"/>
    </location>
</feature>
<evidence type="ECO:0000256" key="8">
    <source>
        <dbReference type="SAM" id="Phobius"/>
    </source>
</evidence>
<keyword evidence="2 8" id="KW-0812">Transmembrane</keyword>
<organism evidence="10 11">
    <name type="scientific">Acer negundo</name>
    <name type="common">Box elder</name>
    <dbReference type="NCBI Taxonomy" id="4023"/>
    <lineage>
        <taxon>Eukaryota</taxon>
        <taxon>Viridiplantae</taxon>
        <taxon>Streptophyta</taxon>
        <taxon>Embryophyta</taxon>
        <taxon>Tracheophyta</taxon>
        <taxon>Spermatophyta</taxon>
        <taxon>Magnoliopsida</taxon>
        <taxon>eudicotyledons</taxon>
        <taxon>Gunneridae</taxon>
        <taxon>Pentapetalae</taxon>
        <taxon>rosids</taxon>
        <taxon>malvids</taxon>
        <taxon>Sapindales</taxon>
        <taxon>Sapindaceae</taxon>
        <taxon>Hippocastanoideae</taxon>
        <taxon>Acereae</taxon>
        <taxon>Acer</taxon>
    </lineage>
</organism>
<feature type="transmembrane region" description="Helical" evidence="8">
    <location>
        <begin position="319"/>
        <end position="340"/>
    </location>
</feature>
<dbReference type="AlphaFoldDB" id="A0AAD5IW20"/>
<dbReference type="InterPro" id="IPR002110">
    <property type="entry name" value="Ankyrin_rpt"/>
</dbReference>
<dbReference type="Pfam" id="PF00335">
    <property type="entry name" value="Tetraspanin"/>
    <property type="match status" value="1"/>
</dbReference>
<comment type="caution">
    <text evidence="10">The sequence shown here is derived from an EMBL/GenBank/DDBJ whole genome shotgun (WGS) entry which is preliminary data.</text>
</comment>
<accession>A0AAD5IW20</accession>
<evidence type="ECO:0000313" key="10">
    <source>
        <dbReference type="EMBL" id="KAI9178355.1"/>
    </source>
</evidence>
<feature type="transmembrane region" description="Helical" evidence="8">
    <location>
        <begin position="875"/>
        <end position="895"/>
    </location>
</feature>
<dbReference type="Gene3D" id="1.25.40.20">
    <property type="entry name" value="Ankyrin repeat-containing domain"/>
    <property type="match status" value="3"/>
</dbReference>
<name>A0AAD5IW20_ACENE</name>
<feature type="transmembrane region" description="Helical" evidence="8">
    <location>
        <begin position="1001"/>
        <end position="1020"/>
    </location>
</feature>
<keyword evidence="3" id="KW-0677">Repeat</keyword>
<feature type="transmembrane region" description="Helical" evidence="8">
    <location>
        <begin position="835"/>
        <end position="854"/>
    </location>
</feature>
<dbReference type="Proteomes" id="UP001064489">
    <property type="component" value="Chromosome 5"/>
</dbReference>
<dbReference type="SMART" id="SM00248">
    <property type="entry name" value="ANK"/>
    <property type="match status" value="13"/>
</dbReference>